<keyword evidence="4" id="KW-0216">Detoxification</keyword>
<dbReference type="Pfam" id="PF01168">
    <property type="entry name" value="Ala_racemase_N"/>
    <property type="match status" value="1"/>
</dbReference>
<evidence type="ECO:0000256" key="8">
    <source>
        <dbReference type="ARBA" id="ARBA00023239"/>
    </source>
</evidence>
<evidence type="ECO:0000313" key="16">
    <source>
        <dbReference type="Proteomes" id="UP000694255"/>
    </source>
</evidence>
<dbReference type="GO" id="GO:0009636">
    <property type="term" value="P:response to toxic substance"/>
    <property type="evidence" value="ECO:0007669"/>
    <property type="project" value="UniProtKB-KW"/>
</dbReference>
<evidence type="ECO:0000256" key="4">
    <source>
        <dbReference type="ARBA" id="ARBA00022575"/>
    </source>
</evidence>
<dbReference type="AlphaFoldDB" id="A0A8J5QFB2"/>
<proteinExistence type="inferred from homology"/>
<evidence type="ECO:0000256" key="7">
    <source>
        <dbReference type="ARBA" id="ARBA00022898"/>
    </source>
</evidence>
<organism evidence="15 16">
    <name type="scientific">[Candida] subhashii</name>
    <dbReference type="NCBI Taxonomy" id="561895"/>
    <lineage>
        <taxon>Eukaryota</taxon>
        <taxon>Fungi</taxon>
        <taxon>Dikarya</taxon>
        <taxon>Ascomycota</taxon>
        <taxon>Saccharomycotina</taxon>
        <taxon>Pichiomycetes</taxon>
        <taxon>Debaryomycetaceae</taxon>
        <taxon>Spathaspora</taxon>
    </lineage>
</organism>
<dbReference type="RefSeq" id="XP_049261431.1">
    <property type="nucleotide sequence ID" value="XM_049409343.1"/>
</dbReference>
<dbReference type="Proteomes" id="UP000694255">
    <property type="component" value="Unassembled WGS sequence"/>
</dbReference>
<feature type="domain" description="D-serine dehydratase-like" evidence="14">
    <location>
        <begin position="302"/>
        <end position="404"/>
    </location>
</feature>
<evidence type="ECO:0000256" key="9">
    <source>
        <dbReference type="ARBA" id="ARBA00051198"/>
    </source>
</evidence>
<keyword evidence="5" id="KW-0479">Metal-binding</keyword>
<evidence type="ECO:0000256" key="11">
    <source>
        <dbReference type="ARBA" id="ARBA00066349"/>
    </source>
</evidence>
<dbReference type="GO" id="GO:0008721">
    <property type="term" value="F:D-serine ammonia-lyase activity"/>
    <property type="evidence" value="ECO:0007669"/>
    <property type="project" value="UniProtKB-EC"/>
</dbReference>
<keyword evidence="16" id="KW-1185">Reference proteome</keyword>
<evidence type="ECO:0000256" key="1">
    <source>
        <dbReference type="ARBA" id="ARBA00001933"/>
    </source>
</evidence>
<gene>
    <name evidence="15" type="ORF">J8A68_005292</name>
</gene>
<keyword evidence="6" id="KW-0862">Zinc</keyword>
<reference evidence="15 16" key="1">
    <citation type="journal article" date="2021" name="DNA Res.">
        <title>Genome analysis of Candida subhashii reveals its hybrid nature and dual mitochondrial genome conformations.</title>
        <authorList>
            <person name="Mixao V."/>
            <person name="Hegedusova E."/>
            <person name="Saus E."/>
            <person name="Pryszcz L.P."/>
            <person name="Cillingova A."/>
            <person name="Nosek J."/>
            <person name="Gabaldon T."/>
        </authorList>
    </citation>
    <scope>NUCLEOTIDE SEQUENCE [LARGE SCALE GENOMIC DNA]</scope>
    <source>
        <strain evidence="15 16">CBS 10753</strain>
    </source>
</reference>
<dbReference type="InterPro" id="IPR051466">
    <property type="entry name" value="D-amino_acid_metab_enzyme"/>
</dbReference>
<comment type="cofactor">
    <cofactor evidence="2">
        <name>Zn(2+)</name>
        <dbReference type="ChEBI" id="CHEBI:29105"/>
    </cofactor>
</comment>
<keyword evidence="8" id="KW-0456">Lyase</keyword>
<protein>
    <recommendedName>
        <fullName evidence="12">D-serine dehydratase</fullName>
        <ecNumber evidence="11">4.3.1.18</ecNumber>
    </recommendedName>
    <alternativeName>
        <fullName evidence="13">D-serine deaminase</fullName>
    </alternativeName>
</protein>
<dbReference type="InterPro" id="IPR001608">
    <property type="entry name" value="Ala_racemase_N"/>
</dbReference>
<evidence type="ECO:0000256" key="10">
    <source>
        <dbReference type="ARBA" id="ARBA00055764"/>
    </source>
</evidence>
<evidence type="ECO:0000256" key="3">
    <source>
        <dbReference type="ARBA" id="ARBA00005323"/>
    </source>
</evidence>
<dbReference type="PANTHER" id="PTHR28004">
    <property type="entry name" value="ZGC:162816-RELATED"/>
    <property type="match status" value="1"/>
</dbReference>
<comment type="catalytic activity">
    <reaction evidence="9">
        <text>D-serine = pyruvate + NH4(+)</text>
        <dbReference type="Rhea" id="RHEA:13977"/>
        <dbReference type="ChEBI" id="CHEBI:15361"/>
        <dbReference type="ChEBI" id="CHEBI:28938"/>
        <dbReference type="ChEBI" id="CHEBI:35247"/>
        <dbReference type="EC" id="4.3.1.18"/>
    </reaction>
    <physiologicalReaction direction="left-to-right" evidence="9">
        <dbReference type="Rhea" id="RHEA:13978"/>
    </physiologicalReaction>
</comment>
<accession>A0A8J5QFB2</accession>
<dbReference type="EC" id="4.3.1.18" evidence="11"/>
<dbReference type="FunFam" id="3.20.20.10:FF:000016">
    <property type="entry name" value="D-serine dehydratase"/>
    <property type="match status" value="1"/>
</dbReference>
<keyword evidence="7" id="KW-0663">Pyridoxal phosphate</keyword>
<evidence type="ECO:0000256" key="6">
    <source>
        <dbReference type="ARBA" id="ARBA00022833"/>
    </source>
</evidence>
<evidence type="ECO:0000256" key="12">
    <source>
        <dbReference type="ARBA" id="ARBA00069616"/>
    </source>
</evidence>
<comment type="function">
    <text evidence="10">Catalyzes the conversion of D-serine to pyruvate and ammonia. May play a role in D-serine detoxification.</text>
</comment>
<dbReference type="InterPro" id="IPR026956">
    <property type="entry name" value="D-ser_dehydrat-like_dom"/>
</dbReference>
<dbReference type="GO" id="GO:0036088">
    <property type="term" value="P:D-serine catabolic process"/>
    <property type="evidence" value="ECO:0007669"/>
    <property type="project" value="TreeGrafter"/>
</dbReference>
<dbReference type="GO" id="GO:0046872">
    <property type="term" value="F:metal ion binding"/>
    <property type="evidence" value="ECO:0007669"/>
    <property type="project" value="UniProtKB-KW"/>
</dbReference>
<evidence type="ECO:0000259" key="14">
    <source>
        <dbReference type="SMART" id="SM01119"/>
    </source>
</evidence>
<dbReference type="PANTHER" id="PTHR28004:SF2">
    <property type="entry name" value="D-SERINE DEHYDRATASE"/>
    <property type="match status" value="1"/>
</dbReference>
<dbReference type="OrthoDB" id="20198at2759"/>
<evidence type="ECO:0000256" key="5">
    <source>
        <dbReference type="ARBA" id="ARBA00022723"/>
    </source>
</evidence>
<dbReference type="Pfam" id="PF14031">
    <property type="entry name" value="D-ser_dehydrat"/>
    <property type="match status" value="1"/>
</dbReference>
<name>A0A8J5QFB2_9ASCO</name>
<dbReference type="SMART" id="SM01119">
    <property type="entry name" value="D-ser_dehydrat"/>
    <property type="match status" value="1"/>
</dbReference>
<sequence length="420" mass="46736">MTFPSELTPIAHKQALCQQYVGKSIHEIPTPSIIINRNKFKTNCQHMIDNAKHLGADFRPHIKTHKTVEGTLLQLGNQGDKIVVSTMMEAWNVLKHIPQIKDVHFSLPVVKSRIEEFAEFSKNVEHLRLMLDQVDQLNALVEYRKQNPDIKKWSIFIKIDMGTHRAGLGIEDKELVQILKLALLDDEVKQHIEIYGLYCHAGHSYSSESELDAKKYLIDEIVAANNAALLVKSIDPDVNQLVLSVGATPTAHASEMLSQSEINALLGDGKQLQGKLELHAGNYSCCDLQQLSTGCISQQIISMTVLSEIVSTYPNRGDSAPGEQLINAGVLALAREFSAIRGHGKVVEPQGYGDWIVGRLSQEHGVLTPNGENCKFIPFGTRVKVIPQHACIAAACHPFYFVVDEDEEIVVDVWVPFRGW</sequence>
<dbReference type="EMBL" id="JAGSYN010000243">
    <property type="protein sequence ID" value="KAG7661198.1"/>
    <property type="molecule type" value="Genomic_DNA"/>
</dbReference>
<evidence type="ECO:0000313" key="15">
    <source>
        <dbReference type="EMBL" id="KAG7661198.1"/>
    </source>
</evidence>
<comment type="similarity">
    <text evidence="3">Belongs to the DSD1 family.</text>
</comment>
<dbReference type="GeneID" id="73472092"/>
<evidence type="ECO:0000256" key="13">
    <source>
        <dbReference type="ARBA" id="ARBA00075219"/>
    </source>
</evidence>
<comment type="caution">
    <text evidence="15">The sequence shown here is derived from an EMBL/GenBank/DDBJ whole genome shotgun (WGS) entry which is preliminary data.</text>
</comment>
<evidence type="ECO:0000256" key="2">
    <source>
        <dbReference type="ARBA" id="ARBA00001947"/>
    </source>
</evidence>
<comment type="cofactor">
    <cofactor evidence="1">
        <name>pyridoxal 5'-phosphate</name>
        <dbReference type="ChEBI" id="CHEBI:597326"/>
    </cofactor>
</comment>